<reference evidence="3 4" key="1">
    <citation type="journal article" date="2018" name="Front. Microbiol.">
        <title>Prospects for Fungal Bioremediation of Acidic Radioactive Waste Sites: Characterization and Genome Sequence of Rhodotorula taiwanensis MD1149.</title>
        <authorList>
            <person name="Tkavc R."/>
            <person name="Matrosova V.Y."/>
            <person name="Grichenko O.E."/>
            <person name="Gostincar C."/>
            <person name="Volpe R.P."/>
            <person name="Klimenkova P."/>
            <person name="Gaidamakova E.K."/>
            <person name="Zhou C.E."/>
            <person name="Stewart B.J."/>
            <person name="Lyman M.G."/>
            <person name="Malfatti S.A."/>
            <person name="Rubinfeld B."/>
            <person name="Courtot M."/>
            <person name="Singh J."/>
            <person name="Dalgard C.L."/>
            <person name="Hamilton T."/>
            <person name="Frey K.G."/>
            <person name="Gunde-Cimerman N."/>
            <person name="Dugan L."/>
            <person name="Daly M.J."/>
        </authorList>
    </citation>
    <scope>NUCLEOTIDE SEQUENCE [LARGE SCALE GENOMIC DNA]</scope>
    <source>
        <strain evidence="3 4">MD1149</strain>
    </source>
</reference>
<dbReference type="EMBL" id="PJQD01000019">
    <property type="protein sequence ID" value="POY75179.1"/>
    <property type="molecule type" value="Genomic_DNA"/>
</dbReference>
<gene>
    <name evidence="3" type="ORF">BMF94_1811</name>
</gene>
<comment type="caution">
    <text evidence="3">The sequence shown here is derived from an EMBL/GenBank/DDBJ whole genome shotgun (WGS) entry which is preliminary data.</text>
</comment>
<evidence type="ECO:0000256" key="1">
    <source>
        <dbReference type="SAM" id="MobiDB-lite"/>
    </source>
</evidence>
<feature type="region of interest" description="Disordered" evidence="1">
    <location>
        <begin position="32"/>
        <end position="57"/>
    </location>
</feature>
<name>A0A2S5BEI2_9BASI</name>
<sequence length="186" mass="19812">MKDWTILVISLSVISAVLILASCLATARLKYRRSRETTEEEKNATPPIAGSPWLSASPGPNGSAQYLRGWFALDGASNGTGWSRDDLGAPSYAPTGQDEDAQSIREPHFSRAQRAAQRANKLLRRNRNKTDSAAEGQPAAPGSSKRKNKPRTSRTTAAALLEASIASGAQDGKQLDPAVVQKDAVA</sequence>
<protein>
    <submittedName>
        <fullName evidence="3">Uncharacterized protein</fullName>
    </submittedName>
</protein>
<feature type="compositionally biased region" description="Basic and acidic residues" evidence="1">
    <location>
        <begin position="34"/>
        <end position="43"/>
    </location>
</feature>
<keyword evidence="2" id="KW-1133">Transmembrane helix</keyword>
<feature type="transmembrane region" description="Helical" evidence="2">
    <location>
        <begin position="6"/>
        <end position="27"/>
    </location>
</feature>
<keyword evidence="2" id="KW-0472">Membrane</keyword>
<keyword evidence="2" id="KW-0812">Transmembrane</keyword>
<dbReference type="AlphaFoldDB" id="A0A2S5BEI2"/>
<dbReference type="PROSITE" id="PS51257">
    <property type="entry name" value="PROKAR_LIPOPROTEIN"/>
    <property type="match status" value="1"/>
</dbReference>
<organism evidence="3 4">
    <name type="scientific">Rhodotorula taiwanensis</name>
    <dbReference type="NCBI Taxonomy" id="741276"/>
    <lineage>
        <taxon>Eukaryota</taxon>
        <taxon>Fungi</taxon>
        <taxon>Dikarya</taxon>
        <taxon>Basidiomycota</taxon>
        <taxon>Pucciniomycotina</taxon>
        <taxon>Microbotryomycetes</taxon>
        <taxon>Sporidiobolales</taxon>
        <taxon>Sporidiobolaceae</taxon>
        <taxon>Rhodotorula</taxon>
    </lineage>
</organism>
<feature type="region of interest" description="Disordered" evidence="1">
    <location>
        <begin position="82"/>
        <end position="107"/>
    </location>
</feature>
<evidence type="ECO:0000313" key="4">
    <source>
        <dbReference type="Proteomes" id="UP000237144"/>
    </source>
</evidence>
<keyword evidence="4" id="KW-1185">Reference proteome</keyword>
<accession>A0A2S5BEI2</accession>
<evidence type="ECO:0000313" key="3">
    <source>
        <dbReference type="EMBL" id="POY75179.1"/>
    </source>
</evidence>
<feature type="region of interest" description="Disordered" evidence="1">
    <location>
        <begin position="122"/>
        <end position="186"/>
    </location>
</feature>
<proteinExistence type="predicted"/>
<evidence type="ECO:0000256" key="2">
    <source>
        <dbReference type="SAM" id="Phobius"/>
    </source>
</evidence>
<dbReference type="OrthoDB" id="2528946at2759"/>
<dbReference type="Proteomes" id="UP000237144">
    <property type="component" value="Unassembled WGS sequence"/>
</dbReference>